<feature type="transmembrane region" description="Helical" evidence="1">
    <location>
        <begin position="9"/>
        <end position="27"/>
    </location>
</feature>
<feature type="transmembrane region" description="Helical" evidence="1">
    <location>
        <begin position="215"/>
        <end position="237"/>
    </location>
</feature>
<comment type="caution">
    <text evidence="2">The sequence shown here is derived from an EMBL/GenBank/DDBJ whole genome shotgun (WGS) entry which is preliminary data.</text>
</comment>
<feature type="transmembrane region" description="Helical" evidence="1">
    <location>
        <begin position="70"/>
        <end position="89"/>
    </location>
</feature>
<organism evidence="2 3">
    <name type="scientific">Candidatus Doudnabacteria bacterium CG10_big_fil_rev_8_21_14_0_10_41_10</name>
    <dbReference type="NCBI Taxonomy" id="1974551"/>
    <lineage>
        <taxon>Bacteria</taxon>
        <taxon>Candidatus Doudnaibacteriota</taxon>
    </lineage>
</organism>
<feature type="transmembrane region" description="Helical" evidence="1">
    <location>
        <begin position="153"/>
        <end position="174"/>
    </location>
</feature>
<keyword evidence="1" id="KW-0472">Membrane</keyword>
<evidence type="ECO:0000313" key="3">
    <source>
        <dbReference type="Proteomes" id="UP000230557"/>
    </source>
</evidence>
<feature type="transmembrane region" description="Helical" evidence="1">
    <location>
        <begin position="257"/>
        <end position="281"/>
    </location>
</feature>
<evidence type="ECO:0000256" key="1">
    <source>
        <dbReference type="SAM" id="Phobius"/>
    </source>
</evidence>
<evidence type="ECO:0008006" key="4">
    <source>
        <dbReference type="Google" id="ProtNLM"/>
    </source>
</evidence>
<gene>
    <name evidence="2" type="ORF">COT91_03865</name>
</gene>
<sequence>MKSKTIHNISFGMGLAILVYSLMLALIYYSSNFYTAFALGSWLVLDWVDYKRNGNSILGYFYNHDHRDAFFVFFLLATFFAILIDYGYGVRLSGMWTWVGYETPEYFRMYLVMNAAYILSMYELFRVVRSYLKKYIPDKNQAHFRLGRELKHALLLGSFIVGFIFIIIPFYAFILRTNLLIEYAMLLPFLGMLLISDGITVFLKGQSIISKIFRFNVLHISSLFLTVVIGSGVTEALNLFGGEWEYLRMPFSQVQVLGIPVAVFFGWIPLVLGVISIVNLIKHLDYIKDNKIRV</sequence>
<dbReference type="Proteomes" id="UP000230557">
    <property type="component" value="Unassembled WGS sequence"/>
</dbReference>
<dbReference type="EMBL" id="PFAJ01000051">
    <property type="protein sequence ID" value="PIR96969.1"/>
    <property type="molecule type" value="Genomic_DNA"/>
</dbReference>
<keyword evidence="1" id="KW-1133">Transmembrane helix</keyword>
<protein>
    <recommendedName>
        <fullName evidence="4">Lycopene cyclase domain-containing protein</fullName>
    </recommendedName>
</protein>
<reference evidence="3" key="1">
    <citation type="submission" date="2017-09" db="EMBL/GenBank/DDBJ databases">
        <title>Depth-based differentiation of microbial function through sediment-hosted aquifers and enrichment of novel symbionts in the deep terrestrial subsurface.</title>
        <authorList>
            <person name="Probst A.J."/>
            <person name="Ladd B."/>
            <person name="Jarett J.K."/>
            <person name="Geller-Mcgrath D.E."/>
            <person name="Sieber C.M.K."/>
            <person name="Emerson J.B."/>
            <person name="Anantharaman K."/>
            <person name="Thomas B.C."/>
            <person name="Malmstrom R."/>
            <person name="Stieglmeier M."/>
            <person name="Klingl A."/>
            <person name="Woyke T."/>
            <person name="Ryan C.M."/>
            <person name="Banfield J.F."/>
        </authorList>
    </citation>
    <scope>NUCLEOTIDE SEQUENCE [LARGE SCALE GENOMIC DNA]</scope>
</reference>
<evidence type="ECO:0000313" key="2">
    <source>
        <dbReference type="EMBL" id="PIR96969.1"/>
    </source>
</evidence>
<feature type="transmembrane region" description="Helical" evidence="1">
    <location>
        <begin position="33"/>
        <end position="50"/>
    </location>
</feature>
<accession>A0A2H0VF32</accession>
<dbReference type="AlphaFoldDB" id="A0A2H0VF32"/>
<feature type="transmembrane region" description="Helical" evidence="1">
    <location>
        <begin position="109"/>
        <end position="132"/>
    </location>
</feature>
<proteinExistence type="predicted"/>
<name>A0A2H0VF32_9BACT</name>
<feature type="transmembrane region" description="Helical" evidence="1">
    <location>
        <begin position="180"/>
        <end position="203"/>
    </location>
</feature>
<keyword evidence="1" id="KW-0812">Transmembrane</keyword>